<evidence type="ECO:0000256" key="3">
    <source>
        <dbReference type="ARBA" id="ARBA00022801"/>
    </source>
</evidence>
<dbReference type="SUPFAM" id="SSF56601">
    <property type="entry name" value="beta-lactamase/transpeptidase-like"/>
    <property type="match status" value="1"/>
</dbReference>
<evidence type="ECO:0000256" key="6">
    <source>
        <dbReference type="ARBA" id="ARBA00023316"/>
    </source>
</evidence>
<reference evidence="11 12" key="1">
    <citation type="journal article" date="2016" name="Nat. Commun.">
        <title>Thousands of microbial genomes shed light on interconnected biogeochemical processes in an aquifer system.</title>
        <authorList>
            <person name="Anantharaman K."/>
            <person name="Brown C.T."/>
            <person name="Hug L.A."/>
            <person name="Sharon I."/>
            <person name="Castelle C.J."/>
            <person name="Probst A.J."/>
            <person name="Thomas B.C."/>
            <person name="Singh A."/>
            <person name="Wilkins M.J."/>
            <person name="Karaoz U."/>
            <person name="Brodie E.L."/>
            <person name="Williams K.H."/>
            <person name="Hubbard S.S."/>
            <person name="Banfield J.F."/>
        </authorList>
    </citation>
    <scope>NUCLEOTIDE SEQUENCE [LARGE SCALE GENOMIC DNA]</scope>
</reference>
<dbReference type="GO" id="GO:0006508">
    <property type="term" value="P:proteolysis"/>
    <property type="evidence" value="ECO:0007669"/>
    <property type="project" value="InterPro"/>
</dbReference>
<name>A0A1F7HI71_9BACT</name>
<feature type="active site" evidence="7">
    <location>
        <position position="143"/>
    </location>
</feature>
<feature type="active site" description="Acyl-ester intermediate" evidence="7">
    <location>
        <position position="90"/>
    </location>
</feature>
<accession>A0A1F7HI71</accession>
<evidence type="ECO:0000256" key="9">
    <source>
        <dbReference type="RuleBase" id="RU004016"/>
    </source>
</evidence>
<keyword evidence="2" id="KW-0732">Signal</keyword>
<keyword evidence="4" id="KW-0133">Cell shape</keyword>
<dbReference type="GO" id="GO:0008360">
    <property type="term" value="P:regulation of cell shape"/>
    <property type="evidence" value="ECO:0007669"/>
    <property type="project" value="UniProtKB-KW"/>
</dbReference>
<proteinExistence type="inferred from homology"/>
<dbReference type="InterPro" id="IPR001967">
    <property type="entry name" value="Peptidase_S11_N"/>
</dbReference>
<evidence type="ECO:0000256" key="8">
    <source>
        <dbReference type="PIRSR" id="PIRSR618044-2"/>
    </source>
</evidence>
<sequence>MKPRFYFLFAFFSLLFLFYPGDSELFRIFAFNRDLFSKTAVIENADISIPVIRDAELLPSLTAQGVYIVDKNSFTPVYEKNARTRLYPASTTKIITALVAYDIYSLNKIVTITKLPDEGQMMGLVPGERISVEYLLYGTLIHSGNDAAFSLAYEYGYDKFIELMNKKAEELQMKDTRFENPIGYDSTNHYTTPFDMALAAREILANKYLSKIVSTKEITIPDADFKYFHQLANINQLLGEVSGIGGVKTGYTQEAGENLVSFYKHNDREYIIAMMKSEDRFEDTLSAVNWINSNIEYVSIN</sequence>
<evidence type="ECO:0000313" key="12">
    <source>
        <dbReference type="Proteomes" id="UP000177199"/>
    </source>
</evidence>
<dbReference type="InterPro" id="IPR012338">
    <property type="entry name" value="Beta-lactam/transpept-like"/>
</dbReference>
<dbReference type="PANTHER" id="PTHR21581:SF6">
    <property type="entry name" value="TRAFFICKING PROTEIN PARTICLE COMPLEX SUBUNIT 12"/>
    <property type="match status" value="1"/>
</dbReference>
<dbReference type="GO" id="GO:0009002">
    <property type="term" value="F:serine-type D-Ala-D-Ala carboxypeptidase activity"/>
    <property type="evidence" value="ECO:0007669"/>
    <property type="project" value="InterPro"/>
</dbReference>
<comment type="caution">
    <text evidence="11">The sequence shown here is derived from an EMBL/GenBank/DDBJ whole genome shotgun (WGS) entry which is preliminary data.</text>
</comment>
<organism evidence="11 12">
    <name type="scientific">Candidatus Roizmanbacteria bacterium RIFCSPHIGHO2_12_FULL_33_9</name>
    <dbReference type="NCBI Taxonomy" id="1802045"/>
    <lineage>
        <taxon>Bacteria</taxon>
        <taxon>Candidatus Roizmaniibacteriota</taxon>
    </lineage>
</organism>
<evidence type="ECO:0000259" key="10">
    <source>
        <dbReference type="Pfam" id="PF00768"/>
    </source>
</evidence>
<feature type="domain" description="Peptidase S11 D-alanyl-D-alanine carboxypeptidase A N-terminal" evidence="10">
    <location>
        <begin position="59"/>
        <end position="276"/>
    </location>
</feature>
<dbReference type="InterPro" id="IPR018044">
    <property type="entry name" value="Peptidase_S11"/>
</dbReference>
<feature type="binding site" evidence="8">
    <location>
        <position position="248"/>
    </location>
    <ligand>
        <name>substrate</name>
    </ligand>
</feature>
<evidence type="ECO:0000256" key="5">
    <source>
        <dbReference type="ARBA" id="ARBA00022984"/>
    </source>
</evidence>
<evidence type="ECO:0000256" key="2">
    <source>
        <dbReference type="ARBA" id="ARBA00022729"/>
    </source>
</evidence>
<comment type="similarity">
    <text evidence="1 9">Belongs to the peptidase S11 family.</text>
</comment>
<evidence type="ECO:0000313" key="11">
    <source>
        <dbReference type="EMBL" id="OGK30919.1"/>
    </source>
</evidence>
<dbReference type="Pfam" id="PF00768">
    <property type="entry name" value="Peptidase_S11"/>
    <property type="match status" value="1"/>
</dbReference>
<dbReference type="AlphaFoldDB" id="A0A1F7HI71"/>
<dbReference type="Proteomes" id="UP000177199">
    <property type="component" value="Unassembled WGS sequence"/>
</dbReference>
<gene>
    <name evidence="11" type="ORF">A3F29_02365</name>
</gene>
<protein>
    <recommendedName>
        <fullName evidence="10">Peptidase S11 D-alanyl-D-alanine carboxypeptidase A N-terminal domain-containing protein</fullName>
    </recommendedName>
</protein>
<keyword evidence="3" id="KW-0378">Hydrolase</keyword>
<evidence type="ECO:0000256" key="1">
    <source>
        <dbReference type="ARBA" id="ARBA00007164"/>
    </source>
</evidence>
<evidence type="ECO:0000256" key="7">
    <source>
        <dbReference type="PIRSR" id="PIRSR618044-1"/>
    </source>
</evidence>
<dbReference type="GO" id="GO:0071555">
    <property type="term" value="P:cell wall organization"/>
    <property type="evidence" value="ECO:0007669"/>
    <property type="project" value="UniProtKB-KW"/>
</dbReference>
<dbReference type="PRINTS" id="PR00725">
    <property type="entry name" value="DADACBPTASE1"/>
</dbReference>
<dbReference type="PANTHER" id="PTHR21581">
    <property type="entry name" value="D-ALANYL-D-ALANINE CARBOXYPEPTIDASE"/>
    <property type="match status" value="1"/>
</dbReference>
<dbReference type="EMBL" id="MFZV01000039">
    <property type="protein sequence ID" value="OGK30919.1"/>
    <property type="molecule type" value="Genomic_DNA"/>
</dbReference>
<dbReference type="GO" id="GO:0009252">
    <property type="term" value="P:peptidoglycan biosynthetic process"/>
    <property type="evidence" value="ECO:0007669"/>
    <property type="project" value="UniProtKB-KW"/>
</dbReference>
<feature type="active site" description="Proton acceptor" evidence="7">
    <location>
        <position position="93"/>
    </location>
</feature>
<keyword evidence="6" id="KW-0961">Cell wall biogenesis/degradation</keyword>
<keyword evidence="5" id="KW-0573">Peptidoglycan synthesis</keyword>
<evidence type="ECO:0000256" key="4">
    <source>
        <dbReference type="ARBA" id="ARBA00022960"/>
    </source>
</evidence>
<dbReference type="Gene3D" id="3.40.710.10">
    <property type="entry name" value="DD-peptidase/beta-lactamase superfamily"/>
    <property type="match status" value="1"/>
</dbReference>